<evidence type="ECO:0000313" key="2">
    <source>
        <dbReference type="Proteomes" id="UP000298493"/>
    </source>
</evidence>
<comment type="caution">
    <text evidence="1">The sequence shown here is derived from an EMBL/GenBank/DDBJ whole genome shotgun (WGS) entry which is preliminary data.</text>
</comment>
<evidence type="ECO:0000313" key="1">
    <source>
        <dbReference type="EMBL" id="TID21717.1"/>
    </source>
</evidence>
<dbReference type="AlphaFoldDB" id="A0A4Z1PHU3"/>
<proteinExistence type="predicted"/>
<organism evidence="1 2">
    <name type="scientific">Venturia nashicola</name>
    <dbReference type="NCBI Taxonomy" id="86259"/>
    <lineage>
        <taxon>Eukaryota</taxon>
        <taxon>Fungi</taxon>
        <taxon>Dikarya</taxon>
        <taxon>Ascomycota</taxon>
        <taxon>Pezizomycotina</taxon>
        <taxon>Dothideomycetes</taxon>
        <taxon>Pleosporomycetidae</taxon>
        <taxon>Venturiales</taxon>
        <taxon>Venturiaceae</taxon>
        <taxon>Venturia</taxon>
    </lineage>
</organism>
<accession>A0A4Z1PHU3</accession>
<sequence>MVEVFWGPYQYRKHMKRNVSYSFTEEECRIESTPSIRRGQISDPFSWASSPLRFTLLLNHGVAQMRNRPVFGPVLFGMGDVESLGFYEYLSEPLRTSPNLLHSSPNIIAPAVSSLSLVLLADGEMDPFIRTTKAFAVWNPKFKFTLLPHPPHPRSTTFQHRKKAA</sequence>
<keyword evidence="2" id="KW-1185">Reference proteome</keyword>
<dbReference type="Proteomes" id="UP000298493">
    <property type="component" value="Unassembled WGS sequence"/>
</dbReference>
<gene>
    <name evidence="1" type="ORF">E6O75_ATG05112</name>
</gene>
<protein>
    <submittedName>
        <fullName evidence="1">Uncharacterized protein</fullName>
    </submittedName>
</protein>
<dbReference type="EMBL" id="SNSC02000009">
    <property type="protein sequence ID" value="TID21717.1"/>
    <property type="molecule type" value="Genomic_DNA"/>
</dbReference>
<name>A0A4Z1PHU3_9PEZI</name>
<reference evidence="1 2" key="1">
    <citation type="submission" date="2019-04" db="EMBL/GenBank/DDBJ databases">
        <title>High contiguity whole genome sequence and gene annotation resource for two Venturia nashicola isolates.</title>
        <authorList>
            <person name="Prokchorchik M."/>
            <person name="Won K."/>
            <person name="Lee Y."/>
            <person name="Choi E.D."/>
            <person name="Segonzac C."/>
            <person name="Sohn K.H."/>
        </authorList>
    </citation>
    <scope>NUCLEOTIDE SEQUENCE [LARGE SCALE GENOMIC DNA]</scope>
    <source>
        <strain evidence="1 2">PRI2</strain>
    </source>
</reference>